<reference evidence="3 4" key="1">
    <citation type="journal article" date="2024" name="Proc. Natl. Acad. Sci. U.S.A.">
        <title>The genetic regulatory architecture and epigenomic basis for age-related changes in rattlesnake venom.</title>
        <authorList>
            <person name="Hogan M.P."/>
            <person name="Holding M.L."/>
            <person name="Nystrom G.S."/>
            <person name="Colston T.J."/>
            <person name="Bartlett D.A."/>
            <person name="Mason A.J."/>
            <person name="Ellsworth S.A."/>
            <person name="Rautsaw R.M."/>
            <person name="Lawrence K.C."/>
            <person name="Strickland J.L."/>
            <person name="He B."/>
            <person name="Fraser P."/>
            <person name="Margres M.J."/>
            <person name="Gilbert D.M."/>
            <person name="Gibbs H.L."/>
            <person name="Parkinson C.L."/>
            <person name="Rokyta D.R."/>
        </authorList>
    </citation>
    <scope>NUCLEOTIDE SEQUENCE [LARGE SCALE GENOMIC DNA]</scope>
    <source>
        <strain evidence="3">DRR0105</strain>
    </source>
</reference>
<protein>
    <submittedName>
        <fullName evidence="3">Lymphocyte activation 3 protein</fullName>
    </submittedName>
</protein>
<dbReference type="PANTHER" id="PTHR11422:SF12">
    <property type="entry name" value="MICROFIBRIL-ASSOCIATED GLYCOPROTEIN 3"/>
    <property type="match status" value="1"/>
</dbReference>
<dbReference type="InterPro" id="IPR003599">
    <property type="entry name" value="Ig_sub"/>
</dbReference>
<evidence type="ECO:0000259" key="2">
    <source>
        <dbReference type="PROSITE" id="PS50835"/>
    </source>
</evidence>
<dbReference type="GO" id="GO:0042289">
    <property type="term" value="F:MHC class II protein binding"/>
    <property type="evidence" value="ECO:0007669"/>
    <property type="project" value="TreeGrafter"/>
</dbReference>
<feature type="domain" description="Ig-like" evidence="2">
    <location>
        <begin position="95"/>
        <end position="182"/>
    </location>
</feature>
<feature type="region of interest" description="Disordered" evidence="1">
    <location>
        <begin position="416"/>
        <end position="436"/>
    </location>
</feature>
<dbReference type="GO" id="GO:0070374">
    <property type="term" value="P:positive regulation of ERK1 and ERK2 cascade"/>
    <property type="evidence" value="ECO:0007669"/>
    <property type="project" value="TreeGrafter"/>
</dbReference>
<dbReference type="PANTHER" id="PTHR11422">
    <property type="entry name" value="T-CELL SURFACE GLYCOPROTEIN CD4"/>
    <property type="match status" value="1"/>
</dbReference>
<dbReference type="PROSITE" id="PS50835">
    <property type="entry name" value="IG_LIKE"/>
    <property type="match status" value="2"/>
</dbReference>
<dbReference type="Gene3D" id="2.60.40.10">
    <property type="entry name" value="Immunoglobulins"/>
    <property type="match status" value="3"/>
</dbReference>
<dbReference type="GO" id="GO:0009897">
    <property type="term" value="C:external side of plasma membrane"/>
    <property type="evidence" value="ECO:0007669"/>
    <property type="project" value="TreeGrafter"/>
</dbReference>
<organism evidence="3 4">
    <name type="scientific">Crotalus adamanteus</name>
    <name type="common">Eastern diamondback rattlesnake</name>
    <dbReference type="NCBI Taxonomy" id="8729"/>
    <lineage>
        <taxon>Eukaryota</taxon>
        <taxon>Metazoa</taxon>
        <taxon>Chordata</taxon>
        <taxon>Craniata</taxon>
        <taxon>Vertebrata</taxon>
        <taxon>Euteleostomi</taxon>
        <taxon>Lepidosauria</taxon>
        <taxon>Squamata</taxon>
        <taxon>Bifurcata</taxon>
        <taxon>Unidentata</taxon>
        <taxon>Episquamata</taxon>
        <taxon>Toxicofera</taxon>
        <taxon>Serpentes</taxon>
        <taxon>Colubroidea</taxon>
        <taxon>Viperidae</taxon>
        <taxon>Crotalinae</taxon>
        <taxon>Crotalus</taxon>
    </lineage>
</organism>
<dbReference type="SUPFAM" id="SSF48726">
    <property type="entry name" value="Immunoglobulin"/>
    <property type="match status" value="3"/>
</dbReference>
<keyword evidence="4" id="KW-1185">Reference proteome</keyword>
<feature type="domain" description="Ig-like" evidence="2">
    <location>
        <begin position="199"/>
        <end position="277"/>
    </location>
</feature>
<dbReference type="GO" id="GO:0045121">
    <property type="term" value="C:membrane raft"/>
    <property type="evidence" value="ECO:0007669"/>
    <property type="project" value="TreeGrafter"/>
</dbReference>
<dbReference type="CDD" id="cd00096">
    <property type="entry name" value="Ig"/>
    <property type="match status" value="1"/>
</dbReference>
<evidence type="ECO:0000313" key="4">
    <source>
        <dbReference type="Proteomes" id="UP001474421"/>
    </source>
</evidence>
<dbReference type="AlphaFoldDB" id="A0AAW1C1I4"/>
<dbReference type="GO" id="GO:0042110">
    <property type="term" value="P:T cell activation"/>
    <property type="evidence" value="ECO:0007669"/>
    <property type="project" value="TreeGrafter"/>
</dbReference>
<dbReference type="GO" id="GO:1990782">
    <property type="term" value="F:protein tyrosine kinase binding"/>
    <property type="evidence" value="ECO:0007669"/>
    <property type="project" value="TreeGrafter"/>
</dbReference>
<name>A0AAW1C1I4_CROAD</name>
<evidence type="ECO:0000313" key="3">
    <source>
        <dbReference type="EMBL" id="KAK9407878.1"/>
    </source>
</evidence>
<evidence type="ECO:0000256" key="1">
    <source>
        <dbReference type="SAM" id="MobiDB-lite"/>
    </source>
</evidence>
<sequence>MVKDNLRHLYKGLEVLWVRHRGSSSTKRHLVLKVKPSGLKSLAHSMMRRATVWDAGFLKGNFSLQIKPLLKEDAGTYEAHVRYGNKEWRCLVELGLVSVTAHPSRPLIESESVRLNCNSTHPGNPTNVLWFHRDVLVHISYRLHPIDQTLLISESVSSDTGPWVCQLTFADGEVIVARHNLQVIGFTEQAPSVIYTAAGSDAYLPCVLNSNPTNYGISRVAIQWRYMAGRELKAKPTPIYENHQDFTLHLPAVGLNDAGQYLCGITIQGVTIIKNITLAVMTVFTSTVEPRIPEDSHLVLICNLSYYTGKEHFQWKWLDLESSNSSQSASSRPVKWGPIQEFQQVSSRDAGTWECSAHGPEGKLGSVQYHLEIAGERNLDGFQPRAADVIPLPRALPRSRPRCSFATFLRNKARRLFSQPGQGKPSPRQVTKEGEPGYPVAAALGSAYAPSRRPTRLFQLAGTADAVAERGGSNGGSFPLCSPQREELSGAGMGQQAEASPQRWVDPEQSPLCEGGGERSRAHFLFRRGGGEQFRRLGNWSSRLKKNSTPCLQSQCPACQLAPSVVYLRRRMYSLNFQALDRIVDALPGKGEKNGGQEKTLQLEY</sequence>
<dbReference type="EMBL" id="JAOTOJ010000002">
    <property type="protein sequence ID" value="KAK9407878.1"/>
    <property type="molecule type" value="Genomic_DNA"/>
</dbReference>
<dbReference type="SMART" id="SM00409">
    <property type="entry name" value="IG"/>
    <property type="match status" value="3"/>
</dbReference>
<dbReference type="GO" id="GO:0035723">
    <property type="term" value="P:interleukin-15-mediated signaling pathway"/>
    <property type="evidence" value="ECO:0007669"/>
    <property type="project" value="TreeGrafter"/>
</dbReference>
<gene>
    <name evidence="3" type="ORF">NXF25_006652</name>
</gene>
<proteinExistence type="predicted"/>
<dbReference type="InterPro" id="IPR007110">
    <property type="entry name" value="Ig-like_dom"/>
</dbReference>
<accession>A0AAW1C1I4</accession>
<dbReference type="InterPro" id="IPR013783">
    <property type="entry name" value="Ig-like_fold"/>
</dbReference>
<comment type="caution">
    <text evidence="3">The sequence shown here is derived from an EMBL/GenBank/DDBJ whole genome shotgun (WGS) entry which is preliminary data.</text>
</comment>
<dbReference type="Proteomes" id="UP001474421">
    <property type="component" value="Unassembled WGS sequence"/>
</dbReference>
<dbReference type="InterPro" id="IPR036179">
    <property type="entry name" value="Ig-like_dom_sf"/>
</dbReference>
<feature type="region of interest" description="Disordered" evidence="1">
    <location>
        <begin position="469"/>
        <end position="517"/>
    </location>
</feature>